<evidence type="ECO:0000259" key="1">
    <source>
        <dbReference type="Pfam" id="PF13472"/>
    </source>
</evidence>
<dbReference type="EMBL" id="BPQM01000128">
    <property type="protein sequence ID" value="GJD81147.1"/>
    <property type="molecule type" value="Genomic_DNA"/>
</dbReference>
<reference evidence="2" key="1">
    <citation type="journal article" date="2016" name="Front. Microbiol.">
        <title>Genome Sequence of the Piezophilic, Mesophilic Sulfate-Reducing Bacterium Desulfovibrio indicus J2T.</title>
        <authorList>
            <person name="Cao J."/>
            <person name="Maignien L."/>
            <person name="Shao Z."/>
            <person name="Alain K."/>
            <person name="Jebbar M."/>
        </authorList>
    </citation>
    <scope>NUCLEOTIDE SEQUENCE</scope>
    <source>
        <strain evidence="2">NBRC 103626</strain>
    </source>
</reference>
<dbReference type="InterPro" id="IPR013830">
    <property type="entry name" value="SGNH_hydro"/>
</dbReference>
<dbReference type="RefSeq" id="WP_238306441.1">
    <property type="nucleotide sequence ID" value="NZ_BPQM01000128.1"/>
</dbReference>
<keyword evidence="3" id="KW-1185">Reference proteome</keyword>
<comment type="caution">
    <text evidence="2">The sequence shown here is derived from an EMBL/GenBank/DDBJ whole genome shotgun (WGS) entry which is preliminary data.</text>
</comment>
<dbReference type="GO" id="GO:0016788">
    <property type="term" value="F:hydrolase activity, acting on ester bonds"/>
    <property type="evidence" value="ECO:0007669"/>
    <property type="project" value="UniProtKB-ARBA"/>
</dbReference>
<dbReference type="SUPFAM" id="SSF52266">
    <property type="entry name" value="SGNH hydrolase"/>
    <property type="match status" value="1"/>
</dbReference>
<evidence type="ECO:0000313" key="3">
    <source>
        <dbReference type="Proteomes" id="UP001055108"/>
    </source>
</evidence>
<proteinExistence type="predicted"/>
<accession>A0AA37HSA4</accession>
<dbReference type="Gene3D" id="3.40.50.1110">
    <property type="entry name" value="SGNH hydrolase"/>
    <property type="match status" value="1"/>
</dbReference>
<dbReference type="AlphaFoldDB" id="A0AA37HSA4"/>
<organism evidence="2 3">
    <name type="scientific">Methylobacterium gregans</name>
    <dbReference type="NCBI Taxonomy" id="374424"/>
    <lineage>
        <taxon>Bacteria</taxon>
        <taxon>Pseudomonadati</taxon>
        <taxon>Pseudomonadota</taxon>
        <taxon>Alphaproteobacteria</taxon>
        <taxon>Hyphomicrobiales</taxon>
        <taxon>Methylobacteriaceae</taxon>
        <taxon>Methylobacterium</taxon>
    </lineage>
</organism>
<dbReference type="CDD" id="cd00229">
    <property type="entry name" value="SGNH_hydrolase"/>
    <property type="match status" value="1"/>
</dbReference>
<feature type="domain" description="SGNH hydrolase-type esterase" evidence="1">
    <location>
        <begin position="6"/>
        <end position="184"/>
    </location>
</feature>
<reference evidence="2" key="2">
    <citation type="submission" date="2021-08" db="EMBL/GenBank/DDBJ databases">
        <authorList>
            <person name="Tani A."/>
            <person name="Ola A."/>
            <person name="Ogura Y."/>
            <person name="Katsura K."/>
            <person name="Hayashi T."/>
        </authorList>
    </citation>
    <scope>NUCLEOTIDE SEQUENCE</scope>
    <source>
        <strain evidence="2">NBRC 103626</strain>
    </source>
</reference>
<gene>
    <name evidence="2" type="ORF">NBEOAGPD_4392</name>
</gene>
<evidence type="ECO:0000313" key="2">
    <source>
        <dbReference type="EMBL" id="GJD81147.1"/>
    </source>
</evidence>
<protein>
    <recommendedName>
        <fullName evidence="1">SGNH hydrolase-type esterase domain-containing protein</fullName>
    </recommendedName>
</protein>
<dbReference type="Proteomes" id="UP001055108">
    <property type="component" value="Unassembled WGS sequence"/>
</dbReference>
<name>A0AA37HSA4_9HYPH</name>
<dbReference type="InterPro" id="IPR036514">
    <property type="entry name" value="SGNH_hydro_sf"/>
</dbReference>
<sequence length="220" mass="23570">MPHVALLGDSVFDNAAYVRGNPDVIIQLRGALPAGWQASLVAVDGHVTRDVVTQLQRLPGGTSHLVISVGGNDALRASGVLERPTQSVSEALGLLAEVREHFRAAYREMLDAAQARGLPTAICTIYDPRYPDPKRRRLTTTALSLLNDIITREAFARGLPLIDLRVLCDEDADFANPIEPSARGGQKIAEAIAALMSLDPGTWRGRVLARPAASQPQAAP</sequence>
<dbReference type="Pfam" id="PF13472">
    <property type="entry name" value="Lipase_GDSL_2"/>
    <property type="match status" value="1"/>
</dbReference>